<protein>
    <submittedName>
        <fullName evidence="1">Uncharacterized protein</fullName>
    </submittedName>
</protein>
<gene>
    <name evidence="1" type="ORF">EVAR_535_1</name>
</gene>
<organism evidence="1 2">
    <name type="scientific">Eumeta variegata</name>
    <name type="common">Bagworm moth</name>
    <name type="synonym">Eumeta japonica</name>
    <dbReference type="NCBI Taxonomy" id="151549"/>
    <lineage>
        <taxon>Eukaryota</taxon>
        <taxon>Metazoa</taxon>
        <taxon>Ecdysozoa</taxon>
        <taxon>Arthropoda</taxon>
        <taxon>Hexapoda</taxon>
        <taxon>Insecta</taxon>
        <taxon>Pterygota</taxon>
        <taxon>Neoptera</taxon>
        <taxon>Endopterygota</taxon>
        <taxon>Lepidoptera</taxon>
        <taxon>Glossata</taxon>
        <taxon>Ditrysia</taxon>
        <taxon>Tineoidea</taxon>
        <taxon>Psychidae</taxon>
        <taxon>Oiketicinae</taxon>
        <taxon>Eumeta</taxon>
    </lineage>
</organism>
<sequence length="87" mass="9312">MSTVPTRVLFAHAAAGACRPRARGHRGLAHTLAGHLSSGADDWSRAAGFAEKNNVGNERPPLTKLQPEQCGGAVLFARRRSRLRPEA</sequence>
<dbReference type="Proteomes" id="UP000299102">
    <property type="component" value="Unassembled WGS sequence"/>
</dbReference>
<comment type="caution">
    <text evidence="1">The sequence shown here is derived from an EMBL/GenBank/DDBJ whole genome shotgun (WGS) entry which is preliminary data.</text>
</comment>
<evidence type="ECO:0000313" key="2">
    <source>
        <dbReference type="Proteomes" id="UP000299102"/>
    </source>
</evidence>
<accession>A0A4C1SAQ9</accession>
<name>A0A4C1SAQ9_EUMVA</name>
<dbReference type="PROSITE" id="PS51257">
    <property type="entry name" value="PROKAR_LIPOPROTEIN"/>
    <property type="match status" value="1"/>
</dbReference>
<reference evidence="1 2" key="1">
    <citation type="journal article" date="2019" name="Commun. Biol.">
        <title>The bagworm genome reveals a unique fibroin gene that provides high tensile strength.</title>
        <authorList>
            <person name="Kono N."/>
            <person name="Nakamura H."/>
            <person name="Ohtoshi R."/>
            <person name="Tomita M."/>
            <person name="Numata K."/>
            <person name="Arakawa K."/>
        </authorList>
    </citation>
    <scope>NUCLEOTIDE SEQUENCE [LARGE SCALE GENOMIC DNA]</scope>
</reference>
<dbReference type="EMBL" id="BGZK01000002">
    <property type="protein sequence ID" value="GBO99268.1"/>
    <property type="molecule type" value="Genomic_DNA"/>
</dbReference>
<proteinExistence type="predicted"/>
<dbReference type="AlphaFoldDB" id="A0A4C1SAQ9"/>
<evidence type="ECO:0000313" key="1">
    <source>
        <dbReference type="EMBL" id="GBO99268.1"/>
    </source>
</evidence>
<keyword evidence="2" id="KW-1185">Reference proteome</keyword>